<keyword evidence="2" id="KW-1185">Reference proteome</keyword>
<dbReference type="Proteomes" id="UP001193035">
    <property type="component" value="Unassembled WGS sequence"/>
</dbReference>
<sequence length="87" mass="9568">MKKPMAHVTDHAVLRYLERVKGLDVETIRREIGHIVDLAVDHPAACGVVSGGFVYRMQEGAVITVIPQASADLRTGRARGKRGYINE</sequence>
<organism evidence="1 2">
    <name type="scientific">Ruegeria sediminis</name>
    <dbReference type="NCBI Taxonomy" id="2583820"/>
    <lineage>
        <taxon>Bacteria</taxon>
        <taxon>Pseudomonadati</taxon>
        <taxon>Pseudomonadota</taxon>
        <taxon>Alphaproteobacteria</taxon>
        <taxon>Rhodobacterales</taxon>
        <taxon>Roseobacteraceae</taxon>
        <taxon>Ruegeria</taxon>
    </lineage>
</organism>
<gene>
    <name evidence="1" type="ORF">FGK63_01870</name>
</gene>
<comment type="caution">
    <text evidence="1">The sequence shown here is derived from an EMBL/GenBank/DDBJ whole genome shotgun (WGS) entry which is preliminary data.</text>
</comment>
<reference evidence="1 2" key="1">
    <citation type="submission" date="2019-05" db="EMBL/GenBank/DDBJ databases">
        <title>Ruegeria sp. nov., isolated from tidal flat.</title>
        <authorList>
            <person name="Kim W."/>
        </authorList>
    </citation>
    <scope>NUCLEOTIDE SEQUENCE [LARGE SCALE GENOMIC DNA]</scope>
    <source>
        <strain evidence="1 2">CAU 1488</strain>
    </source>
</reference>
<evidence type="ECO:0000313" key="2">
    <source>
        <dbReference type="Proteomes" id="UP001193035"/>
    </source>
</evidence>
<protein>
    <recommendedName>
        <fullName evidence="3">DUF4258 domain-containing protein</fullName>
    </recommendedName>
</protein>
<dbReference type="SUPFAM" id="SSF50346">
    <property type="entry name" value="PRC-barrel domain"/>
    <property type="match status" value="1"/>
</dbReference>
<evidence type="ECO:0008006" key="3">
    <source>
        <dbReference type="Google" id="ProtNLM"/>
    </source>
</evidence>
<accession>A0ABY2X387</accession>
<proteinExistence type="predicted"/>
<dbReference type="InterPro" id="IPR011033">
    <property type="entry name" value="PRC_barrel-like_sf"/>
</dbReference>
<evidence type="ECO:0000313" key="1">
    <source>
        <dbReference type="EMBL" id="TMV09842.1"/>
    </source>
</evidence>
<dbReference type="RefSeq" id="WP_138839901.1">
    <property type="nucleotide sequence ID" value="NZ_VCPD01000001.1"/>
</dbReference>
<name>A0ABY2X387_9RHOB</name>
<dbReference type="EMBL" id="VCPD01000001">
    <property type="protein sequence ID" value="TMV09842.1"/>
    <property type="molecule type" value="Genomic_DNA"/>
</dbReference>